<feature type="repeat" description="CHCR" evidence="7">
    <location>
        <begin position="772"/>
        <end position="916"/>
    </location>
</feature>
<dbReference type="GO" id="GO:0005770">
    <property type="term" value="C:late endosome"/>
    <property type="evidence" value="ECO:0007669"/>
    <property type="project" value="TreeGrafter"/>
</dbReference>
<comment type="caution">
    <text evidence="11">The sequence shown here is derived from an EMBL/GenBank/DDBJ whole genome shotgun (WGS) entry which is preliminary data.</text>
</comment>
<dbReference type="InterPro" id="IPR000262">
    <property type="entry name" value="FMN-dep_DH"/>
</dbReference>
<dbReference type="Gene3D" id="3.90.180.10">
    <property type="entry name" value="Medium-chain alcohol dehydrogenases, catalytic domain"/>
    <property type="match status" value="1"/>
</dbReference>
<feature type="compositionally biased region" description="Acidic residues" evidence="8">
    <location>
        <begin position="141"/>
        <end position="179"/>
    </location>
</feature>
<dbReference type="Gene3D" id="3.40.50.720">
    <property type="entry name" value="NAD(P)-binding Rossmann-like Domain"/>
    <property type="match status" value="1"/>
</dbReference>
<keyword evidence="5" id="KW-0653">Protein transport</keyword>
<dbReference type="SMART" id="SM00320">
    <property type="entry name" value="WD40"/>
    <property type="match status" value="2"/>
</dbReference>
<comment type="cofactor">
    <cofactor evidence="1">
        <name>FMN</name>
        <dbReference type="ChEBI" id="CHEBI:58210"/>
    </cofactor>
</comment>
<dbReference type="GO" id="GO:0016236">
    <property type="term" value="P:macroautophagy"/>
    <property type="evidence" value="ECO:0007669"/>
    <property type="project" value="TreeGrafter"/>
</dbReference>
<feature type="domain" description="Cytochrome b5 heme-binding" evidence="9">
    <location>
        <begin position="1185"/>
        <end position="1256"/>
    </location>
</feature>
<dbReference type="InterPro" id="IPR001680">
    <property type="entry name" value="WD40_rpt"/>
</dbReference>
<dbReference type="InterPro" id="IPR001199">
    <property type="entry name" value="Cyt_B5-like_heme/steroid-bd"/>
</dbReference>
<keyword evidence="2" id="KW-0813">Transport</keyword>
<feature type="region of interest" description="Disordered" evidence="8">
    <location>
        <begin position="2203"/>
        <end position="2223"/>
    </location>
</feature>
<feature type="region of interest" description="Disordered" evidence="8">
    <location>
        <begin position="64"/>
        <end position="119"/>
    </location>
</feature>
<dbReference type="SUPFAM" id="SSF48371">
    <property type="entry name" value="ARM repeat"/>
    <property type="match status" value="1"/>
</dbReference>
<feature type="region of interest" description="Disordered" evidence="8">
    <location>
        <begin position="133"/>
        <end position="181"/>
    </location>
</feature>
<sequence length="2411" mass="260896">MLRVTAAQPSYNNKKPRDSWATLAPASSRVEGCPKVKVSYRHLLSGIPSRGILTYLDGSDKHEDAVSHLTGTSPRPDKPNGEAAGGGPIINLERPTLPLDPATNHGPNGSPHKSDTHKVQLDTTHGVHLGEEVASPVGGSEEGDSQLEDSDGDDESDSADQGDEDDEEYDEDEEEEDIEPSLKYERLGGDTAQLLEKDSACALAISDSGILLGTHNGIVHVLDFSGVRQRSYRPHTATITDMSVDSTGDFVATASIDGQVVIHSLTTPESYVFNLKRPMRTITLEPSFGTHSTRAFICGGLAGTLVLHEKGWLGHKETTLHSGGEGPVWASAWRTTLIAWACDTGVRLYDTSSSTRVAYLDRPANSPRADLFRCTLGWQDDVTLLVGWADYIKVARVRRRGEGATTSSSAVTIEVLAVLQVDCMIAGLSPHSDAGSFLVLAYITPDTFDDVDDAPPATREAQRRKAAYRPELRLVSRAGEEHASDALSITGYHLYGCNDYSLVEGLGPQGTFWIVLSPQAVIVARPRDVKDHIEWLVERKRYEEALEVLESIGTRGEIDASVIGQKYLQHLVDDGEFDKAAHLTPKVLATNATAWEHWIFLFAGKNQLGVWYLFSVDLFADLFPQSIAPFVPTQDPQLGHVVYEMILGHMLVQSHESLLRTIKSWPTNIYDIPAVIVAVKAALDSAPKAHILMECLAELYVANHQPGKALPYLLRLRRPNVFDLIREHNLFAALRDDALLLVEFDQELEEKRRTDGQKGIDSSKPSIPRTAIQLLVENTHSIPINRVVQQLQSNRFFLFLYLAALFEEDPQHASDYADVQVELFAQFSPEKLIDFLRASSYYNLEEAFKICDQGDLVPEQVFLLGRMGDNKRALNLIIERLADVNRAIDFAKEQNDDDLWEDLFKYSETRPAFIRGLLKNVSTEIDPIRLIRRIKNGLEIPGLKDALITILQDFNLQISLLEGCQTILMGDGATLQERLHLGQARGYLGGVMSVCPVCEELLFAPPHDSGTMNNVQTLVLLFLCRHAVHAGCVSGGDALPPRLGTSLSLGTIGYYGGLGGDMVNALGEKIAYTREVKAQLASGCPICEKSDSGAGFTIHLACRKAGTIAKNRSWSGAPVRAQLLGFDWLVGWGYNARLGRTCGVNQKAVRLPFIPVEDYFRGYDFRTTSRGAQYARVVLDHRRVVARQSFHMHAKRFILVSGQVYDVTEFLAEHPGGSGVLLRHAGKDATAAYELAHGPEIIQEGLGEDKKLGAVDPSTVKVSSAAAVQVVGEKPKRTPLCQIINLYDFEVGAQSGVRTRVDVRVDECKGELVAESVGLFLVWGNRHDLRRVEPKGVPKSVVPPTGNGGCCSAVAHDALFGPQEWMEHDDGDRAAWCACVVAGAYMSDGDGATEPSERGSVVCAGCGPDGHYPGGGCEAGHRCDAYNAQISTNASVGLGEIIGAKSRADQKFFFQLYVNKERWKTEALVAKVVETGCCVGIIVTMDAAAPGKREADERGELDVPIVSGEWGGSVLTVQDSGISSATYKPDAKGGGIGRTMGSYLDAALTWADLAWLRGMVPEWIKVGVKGVQTAEDALLAYDLGCDVIWLSNHGGRALDTAPPALYTLLELHKHHPRVFRPRPHGLTKMARIEPPVSPAARASALRALRGCARGAPEIYVDGGVRRGTDIVKALCLGAKAVGMGRPFVYALGWEAAGVEKAIESGNDAQAAGRALAGRAGATPAQHQGAGRAHNGAPMIYSHVVMPMRIVMLRLRLEFSFNCDPLSSTTMSRPRLLQAVFTPPPPPHVVREAAYAHRHDPSPSPSPASTPNSTTPAASDTSDSSENTPPDSPNPPSVPLERKIPDWAKDVRWLVGHQPAAKRAALAALADPNYVHLTAPAMNRKTDQFGVYRSRRKRRAATEGRRSYRMSALVEVSEEEDAGVVRKRSTSQQRRRPSVSKELRTRYKPSAVGPMAVSVVRGVPCRRISLFSGSRSSLAGLDSRNSSMASLGSALGIGSPVPLAVRLAEIDGALGMTPALAPPKIPSSHVLVQVHAVALDALDAIILSKRLAKGGFGFVPGRSFVGRVVDCGFQVANVSRGEWVIGLADIRKCGALAELVLIDKSRVCAIPRPTDRLTTTQCALLPLCAVPAHRAVRTIPNTSLKFGPNGQRTSRRVLVLQAHDGPGLLAVQLLRGLGMSVTAQVPVGSQAVAFGLAPSLGLRDRGRSRAKQDAEREKQREKKLGPVDVVVGDDPIHVIAQLEEGVYDAVVDTVGGRAVWDACRRVMCTDAHVSPHSSSDLCSFSQFTTLVGDSTDSVPSINAHIRSSFRSLARAFAKTDKALAYQWVSPAADLDHEGEDVRHSLNAVADAAVLAAYGALPARAIDESRTTEGMLPRVTCSFPFDRTSDAFAVDEDGRGPLVRGGTVVVRVL</sequence>
<dbReference type="Pfam" id="PF01070">
    <property type="entry name" value="FMN_dh"/>
    <property type="match status" value="2"/>
</dbReference>
<feature type="region of interest" description="Disordered" evidence="8">
    <location>
        <begin position="1793"/>
        <end position="1841"/>
    </location>
</feature>
<evidence type="ECO:0000256" key="5">
    <source>
        <dbReference type="ARBA" id="ARBA00022927"/>
    </source>
</evidence>
<dbReference type="InterPro" id="IPR045111">
    <property type="entry name" value="Vps41/Vps8"/>
</dbReference>
<protein>
    <submittedName>
        <fullName evidence="11">Vacuolar protein sorting-associated protein</fullName>
    </submittedName>
</protein>
<dbReference type="InterPro" id="IPR057780">
    <property type="entry name" value="Beta-prop_Vps41"/>
</dbReference>
<keyword evidence="3" id="KW-0349">Heme</keyword>
<feature type="compositionally biased region" description="Basic residues" evidence="8">
    <location>
        <begin position="1924"/>
        <end position="1937"/>
    </location>
</feature>
<dbReference type="InterPro" id="IPR001841">
    <property type="entry name" value="Znf_RING"/>
</dbReference>
<dbReference type="Pfam" id="PF23556">
    <property type="entry name" value="TPR_Vps41"/>
    <property type="match status" value="1"/>
</dbReference>
<dbReference type="FunFam" id="1.25.40.10:FF:000350">
    <property type="entry name" value="Vacuolar protein sorting-associated protein 41 homolog"/>
    <property type="match status" value="1"/>
</dbReference>
<dbReference type="SMART" id="SM00299">
    <property type="entry name" value="CLH"/>
    <property type="match status" value="1"/>
</dbReference>
<dbReference type="Gene3D" id="1.25.40.10">
    <property type="entry name" value="Tetratricopeptide repeat domain"/>
    <property type="match status" value="1"/>
</dbReference>
<dbReference type="InterPro" id="IPR037396">
    <property type="entry name" value="FMN_HAD"/>
</dbReference>
<dbReference type="SMART" id="SM00184">
    <property type="entry name" value="RING"/>
    <property type="match status" value="1"/>
</dbReference>
<dbReference type="SUPFAM" id="SSF50978">
    <property type="entry name" value="WD40 repeat-like"/>
    <property type="match status" value="1"/>
</dbReference>
<dbReference type="GO" id="GO:0020037">
    <property type="term" value="F:heme binding"/>
    <property type="evidence" value="ECO:0007669"/>
    <property type="project" value="InterPro"/>
</dbReference>
<dbReference type="PROSITE" id="PS00191">
    <property type="entry name" value="CYTOCHROME_B5_1"/>
    <property type="match status" value="1"/>
</dbReference>
<feature type="region of interest" description="Disordered" evidence="8">
    <location>
        <begin position="1918"/>
        <end position="1943"/>
    </location>
</feature>
<dbReference type="PROSITE" id="PS50236">
    <property type="entry name" value="CHCR"/>
    <property type="match status" value="1"/>
</dbReference>
<dbReference type="Gene3D" id="3.20.20.70">
    <property type="entry name" value="Aldolase class I"/>
    <property type="match status" value="1"/>
</dbReference>
<dbReference type="InterPro" id="IPR015943">
    <property type="entry name" value="WD40/YVTN_repeat-like_dom_sf"/>
</dbReference>
<dbReference type="SMART" id="SM01117">
    <property type="entry name" value="Cyt-b5"/>
    <property type="match status" value="1"/>
</dbReference>
<dbReference type="Pfam" id="PF23411">
    <property type="entry name" value="Beta-prop_Vps41"/>
    <property type="match status" value="1"/>
</dbReference>
<dbReference type="GO" id="GO:0009267">
    <property type="term" value="P:cellular response to starvation"/>
    <property type="evidence" value="ECO:0007669"/>
    <property type="project" value="TreeGrafter"/>
</dbReference>
<evidence type="ECO:0000313" key="11">
    <source>
        <dbReference type="EMBL" id="KAB5594658.1"/>
    </source>
</evidence>
<evidence type="ECO:0000256" key="7">
    <source>
        <dbReference type="PROSITE-ProRule" id="PRU01006"/>
    </source>
</evidence>
<dbReference type="InterPro" id="IPR036322">
    <property type="entry name" value="WD40_repeat_dom_sf"/>
</dbReference>
<dbReference type="OrthoDB" id="244107at2759"/>
<dbReference type="EMBL" id="SSOP01000018">
    <property type="protein sequence ID" value="KAB5594658.1"/>
    <property type="molecule type" value="Genomic_DNA"/>
</dbReference>
<evidence type="ECO:0000256" key="4">
    <source>
        <dbReference type="ARBA" id="ARBA00022723"/>
    </source>
</evidence>
<dbReference type="PROSITE" id="PS51349">
    <property type="entry name" value="FMN_HYDROXY_ACID_DH_2"/>
    <property type="match status" value="1"/>
</dbReference>
<dbReference type="GO" id="GO:0046872">
    <property type="term" value="F:metal ion binding"/>
    <property type="evidence" value="ECO:0007669"/>
    <property type="project" value="UniProtKB-KW"/>
</dbReference>
<dbReference type="PANTHER" id="PTHR12616:SF1">
    <property type="entry name" value="VACUOLAR PROTEIN SORTING-ASSOCIATED PROTEIN 41 HOMOLOG"/>
    <property type="match status" value="1"/>
</dbReference>
<dbReference type="InterPro" id="IPR013785">
    <property type="entry name" value="Aldolase_TIM"/>
</dbReference>
<gene>
    <name evidence="11" type="ORF">CTheo_1980</name>
</gene>
<dbReference type="Pfam" id="PF08240">
    <property type="entry name" value="ADH_N"/>
    <property type="match status" value="1"/>
</dbReference>
<dbReference type="GO" id="GO:0034058">
    <property type="term" value="P:endosomal vesicle fusion"/>
    <property type="evidence" value="ECO:0007669"/>
    <property type="project" value="TreeGrafter"/>
</dbReference>
<evidence type="ECO:0000256" key="6">
    <source>
        <dbReference type="ARBA" id="ARBA00023004"/>
    </source>
</evidence>
<dbReference type="PROSITE" id="PS50255">
    <property type="entry name" value="CYTOCHROME_B5_2"/>
    <property type="match status" value="1"/>
</dbReference>
<evidence type="ECO:0000256" key="1">
    <source>
        <dbReference type="ARBA" id="ARBA00001917"/>
    </source>
</evidence>
<dbReference type="Pfam" id="PF00173">
    <property type="entry name" value="Cyt-b5"/>
    <property type="match status" value="1"/>
</dbReference>
<evidence type="ECO:0000256" key="8">
    <source>
        <dbReference type="SAM" id="MobiDB-lite"/>
    </source>
</evidence>
<dbReference type="InterPro" id="IPR011990">
    <property type="entry name" value="TPR-like_helical_dom_sf"/>
</dbReference>
<dbReference type="SUPFAM" id="SSF50129">
    <property type="entry name" value="GroES-like"/>
    <property type="match status" value="1"/>
</dbReference>
<dbReference type="SUPFAM" id="SSF55856">
    <property type="entry name" value="Cytochrome b5-like heme/steroid binding domain"/>
    <property type="match status" value="1"/>
</dbReference>
<dbReference type="InterPro" id="IPR013154">
    <property type="entry name" value="ADH-like_N"/>
</dbReference>
<proteinExistence type="predicted"/>
<evidence type="ECO:0000256" key="2">
    <source>
        <dbReference type="ARBA" id="ARBA00022448"/>
    </source>
</evidence>
<evidence type="ECO:0000256" key="3">
    <source>
        <dbReference type="ARBA" id="ARBA00022617"/>
    </source>
</evidence>
<dbReference type="InterPro" id="IPR000547">
    <property type="entry name" value="Clathrin_H-chain/VPS_repeat"/>
</dbReference>
<dbReference type="Gene3D" id="3.10.120.10">
    <property type="entry name" value="Cytochrome b5-like heme/steroid binding domain"/>
    <property type="match status" value="1"/>
</dbReference>
<dbReference type="InterPro" id="IPR036400">
    <property type="entry name" value="Cyt_B5-like_heme/steroid_sf"/>
</dbReference>
<dbReference type="InterPro" id="IPR011032">
    <property type="entry name" value="GroES-like_sf"/>
</dbReference>
<dbReference type="SUPFAM" id="SSF51395">
    <property type="entry name" value="FMN-linked oxidoreductases"/>
    <property type="match status" value="1"/>
</dbReference>
<dbReference type="InterPro" id="IPR018506">
    <property type="entry name" value="Cyt_B5_heme-BS"/>
</dbReference>
<evidence type="ECO:0000313" key="12">
    <source>
        <dbReference type="Proteomes" id="UP000383932"/>
    </source>
</evidence>
<dbReference type="InterPro" id="IPR016024">
    <property type="entry name" value="ARM-type_fold"/>
</dbReference>
<feature type="domain" description="FMN hydroxy acid dehydrogenase" evidence="10">
    <location>
        <begin position="1430"/>
        <end position="1734"/>
    </location>
</feature>
<feature type="region of interest" description="Disordered" evidence="8">
    <location>
        <begin position="1714"/>
        <end position="1733"/>
    </location>
</feature>
<keyword evidence="4" id="KW-0479">Metal-binding</keyword>
<evidence type="ECO:0000259" key="9">
    <source>
        <dbReference type="PROSITE" id="PS50255"/>
    </source>
</evidence>
<dbReference type="GO" id="GO:0016491">
    <property type="term" value="F:oxidoreductase activity"/>
    <property type="evidence" value="ECO:0007669"/>
    <property type="project" value="InterPro"/>
</dbReference>
<evidence type="ECO:0000259" key="10">
    <source>
        <dbReference type="PROSITE" id="PS51349"/>
    </source>
</evidence>
<feature type="compositionally biased region" description="Low complexity" evidence="8">
    <location>
        <begin position="1808"/>
        <end position="1828"/>
    </location>
</feature>
<dbReference type="Gene3D" id="2.130.10.10">
    <property type="entry name" value="YVTN repeat-like/Quinoprotein amine dehydrogenase"/>
    <property type="match status" value="1"/>
</dbReference>
<dbReference type="PANTHER" id="PTHR12616">
    <property type="entry name" value="VACUOLAR PROTEIN SORTING VPS41"/>
    <property type="match status" value="1"/>
</dbReference>
<accession>A0A5N5QSP3</accession>
<name>A0A5N5QSP3_9AGAM</name>
<organism evidence="11 12">
    <name type="scientific">Ceratobasidium theobromae</name>
    <dbReference type="NCBI Taxonomy" id="1582974"/>
    <lineage>
        <taxon>Eukaryota</taxon>
        <taxon>Fungi</taxon>
        <taxon>Dikarya</taxon>
        <taxon>Basidiomycota</taxon>
        <taxon>Agaricomycotina</taxon>
        <taxon>Agaricomycetes</taxon>
        <taxon>Cantharellales</taxon>
        <taxon>Ceratobasidiaceae</taxon>
        <taxon>Ceratobasidium</taxon>
    </lineage>
</organism>
<reference evidence="11 12" key="1">
    <citation type="journal article" date="2019" name="Fungal Biol. Biotechnol.">
        <title>Draft genome sequence of fastidious pathogen Ceratobasidium theobromae, which causes vascular-streak dieback in Theobroma cacao.</title>
        <authorList>
            <person name="Ali S.S."/>
            <person name="Asman A."/>
            <person name="Shao J."/>
            <person name="Firmansyah A.P."/>
            <person name="Susilo A.W."/>
            <person name="Rosmana A."/>
            <person name="McMahon P."/>
            <person name="Junaid M."/>
            <person name="Guest D."/>
            <person name="Kheng T.Y."/>
            <person name="Meinhardt L.W."/>
            <person name="Bailey B.A."/>
        </authorList>
    </citation>
    <scope>NUCLEOTIDE SEQUENCE [LARGE SCALE GENOMIC DNA]</scope>
    <source>
        <strain evidence="11 12">CT2</strain>
    </source>
</reference>
<dbReference type="GO" id="GO:0030897">
    <property type="term" value="C:HOPS complex"/>
    <property type="evidence" value="ECO:0007669"/>
    <property type="project" value="TreeGrafter"/>
</dbReference>
<keyword evidence="6" id="KW-0408">Iron</keyword>
<keyword evidence="12" id="KW-1185">Reference proteome</keyword>
<dbReference type="Proteomes" id="UP000383932">
    <property type="component" value="Unassembled WGS sequence"/>
</dbReference>
<dbReference type="GO" id="GO:0006623">
    <property type="term" value="P:protein targeting to vacuole"/>
    <property type="evidence" value="ECO:0007669"/>
    <property type="project" value="InterPro"/>
</dbReference>